<dbReference type="GeneID" id="5055369"/>
<keyword evidence="6" id="KW-1185">Reference proteome</keyword>
<dbReference type="EMBL" id="JAAVJF010000005">
    <property type="protein sequence ID" value="NYR16308.1"/>
    <property type="molecule type" value="Genomic_DNA"/>
</dbReference>
<keyword evidence="3" id="KW-0808">Transferase</keyword>
<keyword evidence="1" id="KW-0963">Cytoplasm</keyword>
<sequence length="157" mass="17145">MRRFLIATSLSRFQAEPHVHAKILVGALLISNGVRQDVEVIYYLTDVKKTVKIIGGRVKRLFPDEQSAIGFLKKALVAGGQTGVVTRKGTPEREGIVMGPVSGPPCLPKPPYTYVLELEKVGFEIDCGMGLAALPPHHQVVVVNVTTDRLLSGRRTF</sequence>
<accession>A0A7L4PBJ7</accession>
<evidence type="ECO:0000313" key="6">
    <source>
        <dbReference type="Proteomes" id="UP000554766"/>
    </source>
</evidence>
<dbReference type="OMA" id="MPPHHQF"/>
<evidence type="ECO:0000256" key="2">
    <source>
        <dbReference type="ARBA" id="ARBA00022603"/>
    </source>
</evidence>
<evidence type="ECO:0000256" key="1">
    <source>
        <dbReference type="ARBA" id="ARBA00022490"/>
    </source>
</evidence>
<evidence type="ECO:0000256" key="3">
    <source>
        <dbReference type="ARBA" id="ARBA00022679"/>
    </source>
</evidence>
<dbReference type="InterPro" id="IPR007158">
    <property type="entry name" value="TrmY"/>
</dbReference>
<protein>
    <submittedName>
        <fullName evidence="5">Uncharacterized protein</fullName>
    </submittedName>
</protein>
<keyword evidence="2" id="KW-0489">Methyltransferase</keyword>
<evidence type="ECO:0000256" key="4">
    <source>
        <dbReference type="ARBA" id="ARBA00022691"/>
    </source>
</evidence>
<keyword evidence="4" id="KW-0949">S-adenosyl-L-methionine</keyword>
<evidence type="ECO:0000313" key="5">
    <source>
        <dbReference type="EMBL" id="NYR16308.1"/>
    </source>
</evidence>
<dbReference type="Pfam" id="PF04013">
    <property type="entry name" value="Methyltrn_RNA_2"/>
    <property type="match status" value="1"/>
</dbReference>
<name>A0A7L4PBJ7_9CREN</name>
<dbReference type="Proteomes" id="UP000554766">
    <property type="component" value="Unassembled WGS sequence"/>
</dbReference>
<organism evidence="5 6">
    <name type="scientific">Pyrobaculum arsenaticum</name>
    <dbReference type="NCBI Taxonomy" id="121277"/>
    <lineage>
        <taxon>Archaea</taxon>
        <taxon>Thermoproteota</taxon>
        <taxon>Thermoprotei</taxon>
        <taxon>Thermoproteales</taxon>
        <taxon>Thermoproteaceae</taxon>
        <taxon>Pyrobaculum</taxon>
    </lineage>
</organism>
<dbReference type="InterPro" id="IPR029028">
    <property type="entry name" value="Alpha/beta_knot_MTases"/>
</dbReference>
<dbReference type="InterPro" id="IPR029026">
    <property type="entry name" value="tRNA_m1G_MTases_N"/>
</dbReference>
<reference evidence="5 6" key="1">
    <citation type="journal article" date="2020" name="Nat. Commun.">
        <title>The structures of two archaeal type IV pili illuminate evolutionary relationships.</title>
        <authorList>
            <person name="Wang F."/>
            <person name="Baquero D.P."/>
            <person name="Su Z."/>
            <person name="Beltran L.C."/>
            <person name="Prangishvili D."/>
            <person name="Krupovic M."/>
            <person name="Egelman E.H."/>
        </authorList>
    </citation>
    <scope>NUCLEOTIDE SEQUENCE [LARGE SCALE GENOMIC DNA]</scope>
    <source>
        <strain evidence="5 6">2GA</strain>
    </source>
</reference>
<dbReference type="GO" id="GO:0008175">
    <property type="term" value="F:tRNA methyltransferase activity"/>
    <property type="evidence" value="ECO:0007669"/>
    <property type="project" value="InterPro"/>
</dbReference>
<proteinExistence type="predicted"/>
<dbReference type="GO" id="GO:0032259">
    <property type="term" value="P:methylation"/>
    <property type="evidence" value="ECO:0007669"/>
    <property type="project" value="UniProtKB-KW"/>
</dbReference>
<dbReference type="RefSeq" id="WP_011901226.1">
    <property type="nucleotide sequence ID" value="NZ_JAAVJF010000005.1"/>
</dbReference>
<dbReference type="Gene3D" id="3.40.1280.10">
    <property type="match status" value="1"/>
</dbReference>
<gene>
    <name evidence="5" type="ORF">HC235_10270</name>
</gene>
<comment type="caution">
    <text evidence="5">The sequence shown here is derived from an EMBL/GenBank/DDBJ whole genome shotgun (WGS) entry which is preliminary data.</text>
</comment>
<dbReference type="AlphaFoldDB" id="A0A7L4PBJ7"/>
<dbReference type="SUPFAM" id="SSF75217">
    <property type="entry name" value="alpha/beta knot"/>
    <property type="match status" value="1"/>
</dbReference>